<dbReference type="EMBL" id="ULHB01000217">
    <property type="protein sequence ID" value="SYW85667.1"/>
    <property type="molecule type" value="Genomic_DNA"/>
</dbReference>
<dbReference type="InterPro" id="IPR002109">
    <property type="entry name" value="Glutaredoxin"/>
</dbReference>
<evidence type="ECO:0000313" key="7">
    <source>
        <dbReference type="Proteomes" id="UP000658997"/>
    </source>
</evidence>
<dbReference type="AlphaFoldDB" id="A0A8H8QSN5"/>
<dbReference type="InterPro" id="IPR014025">
    <property type="entry name" value="Glutaredoxin_subgr"/>
</dbReference>
<comment type="similarity">
    <text evidence="2">Belongs to the TLS1 family.</text>
</comment>
<dbReference type="GO" id="GO:0016491">
    <property type="term" value="F:oxidoreductase activity"/>
    <property type="evidence" value="ECO:0007669"/>
    <property type="project" value="UniProtKB-ARBA"/>
</dbReference>
<proteinExistence type="inferred from homology"/>
<dbReference type="InterPro" id="IPR036249">
    <property type="entry name" value="Thioredoxin-like_sf"/>
</dbReference>
<keyword evidence="7" id="KW-1185">Reference proteome</keyword>
<name>A0A8H8QSN5_9BASI</name>
<dbReference type="PRINTS" id="PR00160">
    <property type="entry name" value="GLUTAREDOXIN"/>
</dbReference>
<evidence type="ECO:0000256" key="1">
    <source>
        <dbReference type="ARBA" id="ARBA00004123"/>
    </source>
</evidence>
<comment type="subcellular location">
    <subcellularLocation>
        <location evidence="1">Nucleus</location>
    </subcellularLocation>
</comment>
<dbReference type="InterPro" id="IPR043502">
    <property type="entry name" value="DNA/RNA_pol_sf"/>
</dbReference>
<evidence type="ECO:0000256" key="4">
    <source>
        <dbReference type="SAM" id="MobiDB-lite"/>
    </source>
</evidence>
<dbReference type="InterPro" id="IPR043128">
    <property type="entry name" value="Rev_trsase/Diguanyl_cyclase"/>
</dbReference>
<dbReference type="GO" id="GO:0005681">
    <property type="term" value="C:spliceosomal complex"/>
    <property type="evidence" value="ECO:0007669"/>
    <property type="project" value="TreeGrafter"/>
</dbReference>
<feature type="compositionally biased region" description="Low complexity" evidence="4">
    <location>
        <begin position="750"/>
        <end position="767"/>
    </location>
</feature>
<dbReference type="PANTHER" id="PTHR13486">
    <property type="entry name" value="TELOMERE LENGTH AND SILENCING PROTEIN 1 TLS1 FAMILY MEMBER"/>
    <property type="match status" value="1"/>
</dbReference>
<reference evidence="6" key="1">
    <citation type="submission" date="2018-08" db="EMBL/GenBank/DDBJ databases">
        <authorList>
            <person name="Guldener U."/>
        </authorList>
    </citation>
    <scope>NUCLEOTIDE SEQUENCE</scope>
    <source>
        <strain evidence="6">UB2</strain>
    </source>
</reference>
<evidence type="ECO:0000256" key="3">
    <source>
        <dbReference type="ARBA" id="ARBA00023242"/>
    </source>
</evidence>
<dbReference type="CDD" id="cd03419">
    <property type="entry name" value="GRX_GRXh_1_2_like"/>
    <property type="match status" value="1"/>
</dbReference>
<evidence type="ECO:0000256" key="2">
    <source>
        <dbReference type="ARBA" id="ARBA00007643"/>
    </source>
</evidence>
<dbReference type="PANTHER" id="PTHR13486:SF2">
    <property type="entry name" value="SPLICING FACTOR C9ORF78"/>
    <property type="match status" value="1"/>
</dbReference>
<dbReference type="SUPFAM" id="SSF56672">
    <property type="entry name" value="DNA/RNA polymerases"/>
    <property type="match status" value="1"/>
</dbReference>
<dbReference type="Proteomes" id="UP000658997">
    <property type="component" value="Unassembled WGS sequence"/>
</dbReference>
<dbReference type="Gene3D" id="3.30.70.270">
    <property type="match status" value="2"/>
</dbReference>
<evidence type="ECO:0000313" key="6">
    <source>
        <dbReference type="EMBL" id="SYW85667.1"/>
    </source>
</evidence>
<organism evidence="6 7">
    <name type="scientific">Ustilago bromivora</name>
    <dbReference type="NCBI Taxonomy" id="307758"/>
    <lineage>
        <taxon>Eukaryota</taxon>
        <taxon>Fungi</taxon>
        <taxon>Dikarya</taxon>
        <taxon>Basidiomycota</taxon>
        <taxon>Ustilaginomycotina</taxon>
        <taxon>Ustilaginomycetes</taxon>
        <taxon>Ustilaginales</taxon>
        <taxon>Ustilaginaceae</taxon>
        <taxon>Ustilago</taxon>
    </lineage>
</organism>
<dbReference type="InterPro" id="IPR010756">
    <property type="entry name" value="Tls1-like"/>
</dbReference>
<feature type="region of interest" description="Disordered" evidence="4">
    <location>
        <begin position="747"/>
        <end position="775"/>
    </location>
</feature>
<sequence>MRNTLASSLKGKEADNLNVFSRATPSTTSTVAAHHVDAIEYSEADYAKLEYRYLKASQASHSAELSDIDDVPGMMHFPDALDTSSSVLLIDDAALKLFWHKLTPSDLVIWTASTPTCATFVLHVPCQEQAVAHMNVQCYIIDNLPSHIILGMDFVLRHGILYNAVKGFITLQSCSLCTKVLSWVAKIDPEPDPIVAHMSALPLLNIIAPDMRALPDYITTFDLHKALYQMPLHPDGHWKATVLTHHGQETLSCTIMGQSHSVAFLQRVLTDASKVAGLSNGAFVYVNEFGVCLDMLDEHAKHICAILNIIQGLSLTLAQDKTHVARKEVPLLWHLVSGQGTCTMPSKCEAIQLIPYPSMLNQLKHVIGFFSYYKNYVLQFSVLIAPLQCLETTLLRPLLKTGHAFSAKETEKRLGLAVVAAAAAGEPVPGAALHSATRPTRRRRQQANYTLRDDWQDIFIDRTPLDAGILGLLKGEPRNRFRQLLSQVGLAPRAQKSRLPAGYSILNDAYQVYSLSRGDWVHRMRSSLGLTVFSKSYCPYSQKAKVLLDSLGAVYTVYEVDLRPDSHNLQMALARLTGHATFPTILARDKVLGGNDDLHEYYRTGALEANGATLSPSSSTTTTTTGREMTTKAEPLFKKRGRCKPTRISASTCDATLADTKEDEEERVSVQELAALRALTRKPAGIELGRLNNGERKPKVSRQKAASQTQMQMQRRDWMADAFQHETGTVDVDGHMMAYIEQELRQRTNASAPHPHSSSCSASKHQPLAPPPKQEETNAFLSTAMLTRVPEVDLGIEAKLHNIADTEQAKRSQHLHSSKHSATDQPSPAIIEPQYVDRVNPMMCEAVTGVAATS</sequence>
<dbReference type="Pfam" id="PF00462">
    <property type="entry name" value="Glutaredoxin"/>
    <property type="match status" value="1"/>
</dbReference>
<keyword evidence="3" id="KW-0539">Nucleus</keyword>
<feature type="region of interest" description="Disordered" evidence="4">
    <location>
        <begin position="807"/>
        <end position="827"/>
    </location>
</feature>
<evidence type="ECO:0000259" key="5">
    <source>
        <dbReference type="Pfam" id="PF00462"/>
    </source>
</evidence>
<gene>
    <name evidence="6" type="ORF">UBRO2_05810</name>
</gene>
<accession>A0A8H8QSN5</accession>
<feature type="domain" description="Glutaredoxin" evidence="5">
    <location>
        <begin position="531"/>
        <end position="590"/>
    </location>
</feature>
<dbReference type="Gene3D" id="3.40.30.10">
    <property type="entry name" value="Glutaredoxin"/>
    <property type="match status" value="1"/>
</dbReference>
<comment type="caution">
    <text evidence="6">The sequence shown here is derived from an EMBL/GenBank/DDBJ whole genome shotgun (WGS) entry which is preliminary data.</text>
</comment>
<dbReference type="Pfam" id="PF07052">
    <property type="entry name" value="Hep_59"/>
    <property type="match status" value="1"/>
</dbReference>
<dbReference type="Gene3D" id="3.10.10.10">
    <property type="entry name" value="HIV Type 1 Reverse Transcriptase, subunit A, domain 1"/>
    <property type="match status" value="1"/>
</dbReference>
<dbReference type="PROSITE" id="PS51354">
    <property type="entry name" value="GLUTAREDOXIN_2"/>
    <property type="match status" value="1"/>
</dbReference>
<dbReference type="SUPFAM" id="SSF52833">
    <property type="entry name" value="Thioredoxin-like"/>
    <property type="match status" value="1"/>
</dbReference>
<dbReference type="GO" id="GO:0000398">
    <property type="term" value="P:mRNA splicing, via spliceosome"/>
    <property type="evidence" value="ECO:0007669"/>
    <property type="project" value="TreeGrafter"/>
</dbReference>
<feature type="region of interest" description="Disordered" evidence="4">
    <location>
        <begin position="689"/>
        <end position="710"/>
    </location>
</feature>
<protein>
    <recommendedName>
        <fullName evidence="5">Glutaredoxin domain-containing protein</fullName>
    </recommendedName>
</protein>